<dbReference type="AlphaFoldDB" id="A0A2S0VWT5"/>
<protein>
    <submittedName>
        <fullName evidence="3">Cell envelope integrity protein TolA</fullName>
    </submittedName>
</protein>
<dbReference type="InterPro" id="IPR014161">
    <property type="entry name" value="Tol-Pal_TolA"/>
</dbReference>
<dbReference type="OrthoDB" id="6194496at2"/>
<feature type="compositionally biased region" description="Basic and acidic residues" evidence="1">
    <location>
        <begin position="108"/>
        <end position="185"/>
    </location>
</feature>
<keyword evidence="2" id="KW-0472">Membrane</keyword>
<evidence type="ECO:0000256" key="1">
    <source>
        <dbReference type="SAM" id="MobiDB-lite"/>
    </source>
</evidence>
<proteinExistence type="predicted"/>
<dbReference type="GO" id="GO:0016020">
    <property type="term" value="C:membrane"/>
    <property type="evidence" value="ECO:0007669"/>
    <property type="project" value="InterPro"/>
</dbReference>
<name>A0A2S0VWT5_9ALTE</name>
<dbReference type="NCBIfam" id="TIGR02794">
    <property type="entry name" value="tolA_full"/>
    <property type="match status" value="1"/>
</dbReference>
<feature type="region of interest" description="Disordered" evidence="1">
    <location>
        <begin position="93"/>
        <end position="185"/>
    </location>
</feature>
<keyword evidence="2" id="KW-0812">Transmembrane</keyword>
<evidence type="ECO:0000256" key="2">
    <source>
        <dbReference type="SAM" id="Phobius"/>
    </source>
</evidence>
<sequence length="304" mass="34268">MQNYILSFFSSFGVHIVIGVVLLFSFEIAPPAVKQIEAEGELSKVDEKGALKPDIVKAVSVNKAEMEKQIKRIQAQKEAKQQAEENRIRDLERRAQKAQNQINKNQKKIKDLDQQKKQAEAEAKAAKERQVKESARAKEFKKAAEAEQAAKQRAEKEAAEAKKRAEEAKKKAEQEAAERKRKEQEAAEKAEIERFMAEQLAAEQAALKKAKRSQILTEKQKYERLIHDSIKANLISDEIYKGKSCKLNIRLAPSGFVIGVRKLGGFELLCKAAERAVIQTETVPVSKDPDVFVEIKDIDITFAL</sequence>
<dbReference type="GO" id="GO:0019534">
    <property type="term" value="F:toxin transmembrane transporter activity"/>
    <property type="evidence" value="ECO:0007669"/>
    <property type="project" value="InterPro"/>
</dbReference>
<reference evidence="3 4" key="1">
    <citation type="submission" date="2018-01" db="EMBL/GenBank/DDBJ databases">
        <title>Genome sequence of a Cantenovulum-like bacteria.</title>
        <authorList>
            <person name="Tan W.R."/>
            <person name="Lau N.-S."/>
            <person name="Go F."/>
            <person name="Amirul A.-A.A."/>
        </authorList>
    </citation>
    <scope>NUCLEOTIDE SEQUENCE [LARGE SCALE GENOMIC DNA]</scope>
    <source>
        <strain evidence="3 4">CCB-QB4</strain>
    </source>
</reference>
<dbReference type="Gene3D" id="3.30.1150.10">
    <property type="match status" value="1"/>
</dbReference>
<dbReference type="RefSeq" id="WP_108604614.1">
    <property type="nucleotide sequence ID" value="NZ_CP026604.1"/>
</dbReference>
<organism evidence="3 4">
    <name type="scientific">Saccharobesus litoralis</name>
    <dbReference type="NCBI Taxonomy" id="2172099"/>
    <lineage>
        <taxon>Bacteria</taxon>
        <taxon>Pseudomonadati</taxon>
        <taxon>Pseudomonadota</taxon>
        <taxon>Gammaproteobacteria</taxon>
        <taxon>Alteromonadales</taxon>
        <taxon>Alteromonadaceae</taxon>
        <taxon>Saccharobesus</taxon>
    </lineage>
</organism>
<dbReference type="GO" id="GO:0043213">
    <property type="term" value="P:bacteriocin transport"/>
    <property type="evidence" value="ECO:0007669"/>
    <property type="project" value="InterPro"/>
</dbReference>
<dbReference type="EMBL" id="CP026604">
    <property type="protein sequence ID" value="AWB68560.1"/>
    <property type="molecule type" value="Genomic_DNA"/>
</dbReference>
<feature type="transmembrane region" description="Helical" evidence="2">
    <location>
        <begin position="6"/>
        <end position="26"/>
    </location>
</feature>
<dbReference type="SUPFAM" id="SSF74653">
    <property type="entry name" value="TolA/TonB C-terminal domain"/>
    <property type="match status" value="1"/>
</dbReference>
<accession>A0A2S0VWT5</accession>
<keyword evidence="4" id="KW-1185">Reference proteome</keyword>
<gene>
    <name evidence="3" type="primary">tolA</name>
    <name evidence="3" type="ORF">C2869_20105</name>
</gene>
<dbReference type="Proteomes" id="UP000244441">
    <property type="component" value="Chromosome"/>
</dbReference>
<keyword evidence="2" id="KW-1133">Transmembrane helix</keyword>
<evidence type="ECO:0000313" key="3">
    <source>
        <dbReference type="EMBL" id="AWB68560.1"/>
    </source>
</evidence>
<dbReference type="Pfam" id="PF06519">
    <property type="entry name" value="TolA"/>
    <property type="match status" value="1"/>
</dbReference>
<evidence type="ECO:0000313" key="4">
    <source>
        <dbReference type="Proteomes" id="UP000244441"/>
    </source>
</evidence>
<dbReference type="KEGG" id="cate:C2869_20105"/>